<dbReference type="InterPro" id="IPR006311">
    <property type="entry name" value="TAT_signal"/>
</dbReference>
<dbReference type="Pfam" id="PF00295">
    <property type="entry name" value="Glyco_hydro_28"/>
    <property type="match status" value="1"/>
</dbReference>
<dbReference type="InterPro" id="IPR011050">
    <property type="entry name" value="Pectin_lyase_fold/virulence"/>
</dbReference>
<evidence type="ECO:0000256" key="4">
    <source>
        <dbReference type="RuleBase" id="RU361169"/>
    </source>
</evidence>
<keyword evidence="3 4" id="KW-0326">Glycosidase</keyword>
<dbReference type="InterPro" id="IPR051801">
    <property type="entry name" value="GH28_Enzymes"/>
</dbReference>
<dbReference type="InterPro" id="IPR000743">
    <property type="entry name" value="Glyco_hydro_28"/>
</dbReference>
<dbReference type="EMBL" id="FNSD01000001">
    <property type="protein sequence ID" value="SEC59570.1"/>
    <property type="molecule type" value="Genomic_DNA"/>
</dbReference>
<protein>
    <submittedName>
        <fullName evidence="6">Glycosyl hydrolases family 28</fullName>
    </submittedName>
</protein>
<evidence type="ECO:0000256" key="3">
    <source>
        <dbReference type="ARBA" id="ARBA00023295"/>
    </source>
</evidence>
<dbReference type="InterPro" id="IPR006626">
    <property type="entry name" value="PbH1"/>
</dbReference>
<feature type="chain" id="PRO_5010260107" evidence="5">
    <location>
        <begin position="35"/>
        <end position="465"/>
    </location>
</feature>
<dbReference type="AlphaFoldDB" id="A0A1H4TTK1"/>
<evidence type="ECO:0000256" key="2">
    <source>
        <dbReference type="ARBA" id="ARBA00022801"/>
    </source>
</evidence>
<dbReference type="RefSeq" id="WP_244502167.1">
    <property type="nucleotide sequence ID" value="NZ_FNSD01000001.1"/>
</dbReference>
<evidence type="ECO:0000313" key="6">
    <source>
        <dbReference type="EMBL" id="SEC59570.1"/>
    </source>
</evidence>
<dbReference type="PANTHER" id="PTHR31339">
    <property type="entry name" value="PECTIN LYASE-RELATED"/>
    <property type="match status" value="1"/>
</dbReference>
<dbReference type="Proteomes" id="UP000182409">
    <property type="component" value="Unassembled WGS sequence"/>
</dbReference>
<dbReference type="SUPFAM" id="SSF51126">
    <property type="entry name" value="Pectin lyase-like"/>
    <property type="match status" value="1"/>
</dbReference>
<reference evidence="6 7" key="1">
    <citation type="submission" date="2016-10" db="EMBL/GenBank/DDBJ databases">
        <authorList>
            <person name="de Groot N.N."/>
        </authorList>
    </citation>
    <scope>NUCLEOTIDE SEQUENCE [LARGE SCALE GENOMIC DNA]</scope>
    <source>
        <strain evidence="6 7">AB35.6</strain>
    </source>
</reference>
<keyword evidence="5" id="KW-0732">Signal</keyword>
<dbReference type="SMART" id="SM00710">
    <property type="entry name" value="PbH1"/>
    <property type="match status" value="4"/>
</dbReference>
<gene>
    <name evidence="6" type="ORF">SAMN05443244_3851</name>
</gene>
<accession>A0A1H4TTK1</accession>
<dbReference type="PROSITE" id="PS51318">
    <property type="entry name" value="TAT"/>
    <property type="match status" value="1"/>
</dbReference>
<sequence length="465" mass="50052">MNPTTTTARRTFLKTAGASLLAMPLLAEAMDAHAKPAPAAGTNHNVQINVRDMGATGDGRTKDTLALQQALDRCALLGGGEVLVPAGDYLTGALQIRSNTTLHLAEGATLNGASELSEYPISQVRWEGKFIKGYLAFLYAIDAENIRIVGPGRIVGSPAIVGRVQKETRMRLPALMEFVSCRNVIVENCYTKQYGMWSIHPLFCENVTFRNVQVDSGADGIDVDSCKQVVIEGCNFQTADDCISLKSGRGSEANRIARPCEDVRISNCTFADTRWACIGIGSEASAGVRNVLVEHCKCTTAYTHAFYIKTRPGRGAYIENLTFNDIDVSGVREGFLRINDLNSGLQDQDPVPGDEGLPMLRNLRFTNIRVSDVPQLVAATEIHPKKPLEGLIFENITGTARKGMLMANINGLVLKNIHVTGIEGPLLSTVNVHGKGIEGAVPLPAASTAKIPEPIAAPVTPYVLR</sequence>
<comment type="similarity">
    <text evidence="1 4">Belongs to the glycosyl hydrolase 28 family.</text>
</comment>
<evidence type="ECO:0000256" key="5">
    <source>
        <dbReference type="SAM" id="SignalP"/>
    </source>
</evidence>
<dbReference type="GO" id="GO:0004650">
    <property type="term" value="F:polygalacturonase activity"/>
    <property type="evidence" value="ECO:0007669"/>
    <property type="project" value="InterPro"/>
</dbReference>
<evidence type="ECO:0000313" key="7">
    <source>
        <dbReference type="Proteomes" id="UP000182409"/>
    </source>
</evidence>
<evidence type="ECO:0000256" key="1">
    <source>
        <dbReference type="ARBA" id="ARBA00008834"/>
    </source>
</evidence>
<dbReference type="InterPro" id="IPR012334">
    <property type="entry name" value="Pectin_lyas_fold"/>
</dbReference>
<feature type="signal peptide" evidence="5">
    <location>
        <begin position="1"/>
        <end position="34"/>
    </location>
</feature>
<dbReference type="Gene3D" id="2.160.20.10">
    <property type="entry name" value="Single-stranded right-handed beta-helix, Pectin lyase-like"/>
    <property type="match status" value="1"/>
</dbReference>
<organism evidence="6 7">
    <name type="scientific">Terriglobus roseus</name>
    <dbReference type="NCBI Taxonomy" id="392734"/>
    <lineage>
        <taxon>Bacteria</taxon>
        <taxon>Pseudomonadati</taxon>
        <taxon>Acidobacteriota</taxon>
        <taxon>Terriglobia</taxon>
        <taxon>Terriglobales</taxon>
        <taxon>Acidobacteriaceae</taxon>
        <taxon>Terriglobus</taxon>
    </lineage>
</organism>
<proteinExistence type="inferred from homology"/>
<name>A0A1H4TTK1_9BACT</name>
<dbReference type="PANTHER" id="PTHR31339:SF9">
    <property type="entry name" value="PLASMIN AND FIBRONECTIN-BINDING PROTEIN A"/>
    <property type="match status" value="1"/>
</dbReference>
<dbReference type="GO" id="GO:0005975">
    <property type="term" value="P:carbohydrate metabolic process"/>
    <property type="evidence" value="ECO:0007669"/>
    <property type="project" value="InterPro"/>
</dbReference>
<keyword evidence="2 4" id="KW-0378">Hydrolase</keyword>